<comment type="similarity">
    <text evidence="2">Belongs to the perilipin family.</text>
</comment>
<evidence type="ECO:0000256" key="3">
    <source>
        <dbReference type="ARBA" id="ARBA00022677"/>
    </source>
</evidence>
<dbReference type="Ensembl" id="ENSSORT00005001077.1">
    <property type="protein sequence ID" value="ENSSORP00005001045.1"/>
    <property type="gene ID" value="ENSSORG00005000632.1"/>
</dbReference>
<organism evidence="4 5">
    <name type="scientific">Sphaeramia orbicularis</name>
    <name type="common">orbiculate cardinalfish</name>
    <dbReference type="NCBI Taxonomy" id="375764"/>
    <lineage>
        <taxon>Eukaryota</taxon>
        <taxon>Metazoa</taxon>
        <taxon>Chordata</taxon>
        <taxon>Craniata</taxon>
        <taxon>Vertebrata</taxon>
        <taxon>Euteleostomi</taxon>
        <taxon>Actinopterygii</taxon>
        <taxon>Neopterygii</taxon>
        <taxon>Teleostei</taxon>
        <taxon>Neoteleostei</taxon>
        <taxon>Acanthomorphata</taxon>
        <taxon>Gobiaria</taxon>
        <taxon>Kurtiformes</taxon>
        <taxon>Apogonoidei</taxon>
        <taxon>Apogonidae</taxon>
        <taxon>Apogoninae</taxon>
        <taxon>Sphaeramia</taxon>
    </lineage>
</organism>
<evidence type="ECO:0000256" key="1">
    <source>
        <dbReference type="ARBA" id="ARBA00004502"/>
    </source>
</evidence>
<accession>A0A672YBZ5</accession>
<reference evidence="4" key="3">
    <citation type="submission" date="2025-09" db="UniProtKB">
        <authorList>
            <consortium name="Ensembl"/>
        </authorList>
    </citation>
    <scope>IDENTIFICATION</scope>
</reference>
<comment type="subcellular location">
    <subcellularLocation>
        <location evidence="1">Lipid droplet</location>
    </subcellularLocation>
</comment>
<reference evidence="4" key="2">
    <citation type="submission" date="2025-08" db="UniProtKB">
        <authorList>
            <consortium name="Ensembl"/>
        </authorList>
    </citation>
    <scope>IDENTIFICATION</scope>
</reference>
<name>A0A672YBZ5_9TELE</name>
<reference evidence="4" key="1">
    <citation type="submission" date="2019-06" db="EMBL/GenBank/DDBJ databases">
        <authorList>
            <consortium name="Wellcome Sanger Institute Data Sharing"/>
        </authorList>
    </citation>
    <scope>NUCLEOTIDE SEQUENCE [LARGE SCALE GENOMIC DNA]</scope>
</reference>
<dbReference type="Pfam" id="PF03036">
    <property type="entry name" value="Perilipin"/>
    <property type="match status" value="1"/>
</dbReference>
<evidence type="ECO:0000313" key="4">
    <source>
        <dbReference type="Ensembl" id="ENSSORP00005001045.1"/>
    </source>
</evidence>
<dbReference type="Proteomes" id="UP000472271">
    <property type="component" value="Chromosome 1"/>
</dbReference>
<sequence length="105" mass="11447">LTDVASAADRLVKLPIFRSACAKLSVLYTNTKCSHPSLKMLCEVLENSVTVISTMAIDRISPVIVKLEPHISVVNGVACKSLDWLESTYPVLLAPSEEVKYETNA</sequence>
<dbReference type="PANTHER" id="PTHR14024:SF49">
    <property type="entry name" value="LIPID STORAGE DROPLETS SURFACE-BINDING PROTEIN 1"/>
    <property type="match status" value="1"/>
</dbReference>
<dbReference type="InParanoid" id="A0A672YBZ5"/>
<proteinExistence type="inferred from homology"/>
<keyword evidence="5" id="KW-1185">Reference proteome</keyword>
<dbReference type="AlphaFoldDB" id="A0A672YBZ5"/>
<dbReference type="GO" id="GO:0005829">
    <property type="term" value="C:cytosol"/>
    <property type="evidence" value="ECO:0007669"/>
    <property type="project" value="TreeGrafter"/>
</dbReference>
<protein>
    <submittedName>
        <fullName evidence="4">Uncharacterized protein</fullName>
    </submittedName>
</protein>
<evidence type="ECO:0000256" key="2">
    <source>
        <dbReference type="ARBA" id="ARBA00006311"/>
    </source>
</evidence>
<evidence type="ECO:0000313" key="5">
    <source>
        <dbReference type="Proteomes" id="UP000472271"/>
    </source>
</evidence>
<dbReference type="PANTHER" id="PTHR14024">
    <property type="entry name" value="PERILIPIN"/>
    <property type="match status" value="1"/>
</dbReference>
<dbReference type="GO" id="GO:0005811">
    <property type="term" value="C:lipid droplet"/>
    <property type="evidence" value="ECO:0007669"/>
    <property type="project" value="UniProtKB-SubCell"/>
</dbReference>
<keyword evidence="3" id="KW-0551">Lipid droplet</keyword>
<dbReference type="GO" id="GO:0019915">
    <property type="term" value="P:lipid storage"/>
    <property type="evidence" value="ECO:0007669"/>
    <property type="project" value="TreeGrafter"/>
</dbReference>
<dbReference type="GO" id="GO:0010890">
    <property type="term" value="P:positive regulation of triglyceride storage"/>
    <property type="evidence" value="ECO:0007669"/>
    <property type="project" value="TreeGrafter"/>
</dbReference>
<dbReference type="InterPro" id="IPR004279">
    <property type="entry name" value="Perilipin"/>
</dbReference>